<evidence type="ECO:0000256" key="1">
    <source>
        <dbReference type="SAM" id="Coils"/>
    </source>
</evidence>
<dbReference type="SUPFAM" id="SSF54001">
    <property type="entry name" value="Cysteine proteinases"/>
    <property type="match status" value="1"/>
</dbReference>
<dbReference type="AlphaFoldDB" id="A0A0F6SDG2"/>
<organism evidence="3 4">
    <name type="scientific">Sandaracinus amylolyticus</name>
    <dbReference type="NCBI Taxonomy" id="927083"/>
    <lineage>
        <taxon>Bacteria</taxon>
        <taxon>Pseudomonadati</taxon>
        <taxon>Myxococcota</taxon>
        <taxon>Polyangia</taxon>
        <taxon>Polyangiales</taxon>
        <taxon>Sandaracinaceae</taxon>
        <taxon>Sandaracinus</taxon>
    </lineage>
</organism>
<dbReference type="InterPro" id="IPR038765">
    <property type="entry name" value="Papain-like_cys_pep_sf"/>
</dbReference>
<evidence type="ECO:0000313" key="3">
    <source>
        <dbReference type="EMBL" id="AKF03389.1"/>
    </source>
</evidence>
<name>A0A0F6SDG2_9BACT</name>
<evidence type="ECO:0000259" key="2">
    <source>
        <dbReference type="SMART" id="SM00460"/>
    </source>
</evidence>
<dbReference type="Gene3D" id="3.10.620.30">
    <property type="match status" value="1"/>
</dbReference>
<sequence length="230" mass="25514">MNLGEIAVGVAGMLLGASAFQKGARRVQYGMRGARVERDPGPRGHAGRSVGRVARGGMALELREVKSLEERINAIRDRAKRGRIDPKVIRWARAQVTRRCGQTWCVPEKDTAAEIRAIFEGLRRDVRYTSDVLGVDTYATPRRTLEMRAGDCDDYSSLACASLMAIGVPCRFKVVRTRDSRSWNHIYVQGGIPKDAPRRWVTLDASVNVPVGWEVPAHQVADSRVFEVLG</sequence>
<dbReference type="OrthoDB" id="5401788at2"/>
<gene>
    <name evidence="3" type="ORF">DB32_000538</name>
</gene>
<dbReference type="Pfam" id="PF01841">
    <property type="entry name" value="Transglut_core"/>
    <property type="match status" value="1"/>
</dbReference>
<reference evidence="3 4" key="1">
    <citation type="submission" date="2015-03" db="EMBL/GenBank/DDBJ databases">
        <title>Genome assembly of Sandaracinus amylolyticus DSM 53668.</title>
        <authorList>
            <person name="Sharma G."/>
            <person name="Subramanian S."/>
        </authorList>
    </citation>
    <scope>NUCLEOTIDE SEQUENCE [LARGE SCALE GENOMIC DNA]</scope>
    <source>
        <strain evidence="3 4">DSM 53668</strain>
    </source>
</reference>
<dbReference type="KEGG" id="samy:DB32_000538"/>
<feature type="domain" description="Transglutaminase-like" evidence="2">
    <location>
        <begin position="144"/>
        <end position="207"/>
    </location>
</feature>
<dbReference type="SMART" id="SM00460">
    <property type="entry name" value="TGc"/>
    <property type="match status" value="1"/>
</dbReference>
<keyword evidence="1" id="KW-0175">Coiled coil</keyword>
<keyword evidence="4" id="KW-1185">Reference proteome</keyword>
<dbReference type="EMBL" id="CP011125">
    <property type="protein sequence ID" value="AKF03389.1"/>
    <property type="molecule type" value="Genomic_DNA"/>
</dbReference>
<dbReference type="RefSeq" id="WP_053230839.1">
    <property type="nucleotide sequence ID" value="NZ_CP011125.1"/>
</dbReference>
<protein>
    <recommendedName>
        <fullName evidence="2">Transglutaminase-like domain-containing protein</fullName>
    </recommendedName>
</protein>
<evidence type="ECO:0000313" key="4">
    <source>
        <dbReference type="Proteomes" id="UP000034883"/>
    </source>
</evidence>
<accession>A0A0F6SDG2</accession>
<proteinExistence type="predicted"/>
<feature type="coiled-coil region" evidence="1">
    <location>
        <begin position="58"/>
        <end position="85"/>
    </location>
</feature>
<dbReference type="Proteomes" id="UP000034883">
    <property type="component" value="Chromosome"/>
</dbReference>
<dbReference type="InterPro" id="IPR002931">
    <property type="entry name" value="Transglutaminase-like"/>
</dbReference>